<dbReference type="FunFam" id="3.30.70.330:FF:000025">
    <property type="entry name" value="RNA-binding protein Musashi homolog 2 isoform X1"/>
    <property type="match status" value="1"/>
</dbReference>
<dbReference type="InterPro" id="IPR000504">
    <property type="entry name" value="RRM_dom"/>
</dbReference>
<protein>
    <recommendedName>
        <fullName evidence="5">RRM domain-containing protein</fullName>
    </recommendedName>
</protein>
<dbReference type="InterPro" id="IPR034156">
    <property type="entry name" value="Hrp1_RRM1"/>
</dbReference>
<feature type="compositionally biased region" description="Gly residues" evidence="4">
    <location>
        <begin position="424"/>
        <end position="435"/>
    </location>
</feature>
<sequence>MADPENFDDDLFADLYDNNEASSAPAPAPAPAAAPAPTAPSQPQPVHEPVAQPEPESAPADVSMKVEDGGYGDDYQEEAYDDDDDVDFNLGNGSNSTPAAPQSQSQYQQDVSAPAYHSNRGSSAKEDGKMFIGGLNWETTDQSLRDYFSQFGEVTECTVMRDGATGRSRGFGFLTFKDPKCVNIVMVKEHFLDGKIIDPKRAIPRDEQEKTSKIFVGGVSQETTEQEFKDYFAQFGRVVDATLMMDKDTGRPRGFGFVTFESEAGVDACLSTHLEIHGKPIEVKKAQPRGNMREEEENTRRGKFRKGGSSEDQGGSNQNQMASQMGQGGMTPQVMAQYLQRMQQYMTMMQQQMAMRGGMGMNGMNPAMVQMMQMQQMQQLQQQMGQGGGQGAQNSQMAAAMANMNPQMLQQMQQQMQQQMMAANGGGGQGPGSDQGDGSQQGFNNYNQQQMFNQRGGGGRRGGRGGYNQGYGGGMGGPAAAAAAGDATSWEGMYDDVPQPNFNHGGRGGFHRNRGSHHGSPGPTDPTLAPPANAPTGPKNAGKPGANYRGGGRGGNRGFHPYGR</sequence>
<evidence type="ECO:0000313" key="7">
    <source>
        <dbReference type="Proteomes" id="UP001320420"/>
    </source>
</evidence>
<organism evidence="6 7">
    <name type="scientific">Diatrype stigma</name>
    <dbReference type="NCBI Taxonomy" id="117547"/>
    <lineage>
        <taxon>Eukaryota</taxon>
        <taxon>Fungi</taxon>
        <taxon>Dikarya</taxon>
        <taxon>Ascomycota</taxon>
        <taxon>Pezizomycotina</taxon>
        <taxon>Sordariomycetes</taxon>
        <taxon>Xylariomycetidae</taxon>
        <taxon>Xylariales</taxon>
        <taxon>Diatrypaceae</taxon>
        <taxon>Diatrype</taxon>
    </lineage>
</organism>
<dbReference type="CDD" id="cd12330">
    <property type="entry name" value="RRM2_Hrp1p"/>
    <property type="match status" value="1"/>
</dbReference>
<dbReference type="CDD" id="cd12577">
    <property type="entry name" value="RRM1_Hrp1p"/>
    <property type="match status" value="1"/>
</dbReference>
<keyword evidence="7" id="KW-1185">Reference proteome</keyword>
<feature type="compositionally biased region" description="Low complexity" evidence="4">
    <location>
        <begin position="94"/>
        <end position="113"/>
    </location>
</feature>
<feature type="region of interest" description="Disordered" evidence="4">
    <location>
        <begin position="281"/>
        <end position="329"/>
    </location>
</feature>
<name>A0AAN9UV51_9PEZI</name>
<dbReference type="Gene3D" id="3.30.70.330">
    <property type="match status" value="2"/>
</dbReference>
<dbReference type="EMBL" id="JAKJXP020000018">
    <property type="protein sequence ID" value="KAK7754723.1"/>
    <property type="molecule type" value="Genomic_DNA"/>
</dbReference>
<dbReference type="InterPro" id="IPR012677">
    <property type="entry name" value="Nucleotide-bd_a/b_plait_sf"/>
</dbReference>
<evidence type="ECO:0000256" key="4">
    <source>
        <dbReference type="SAM" id="MobiDB-lite"/>
    </source>
</evidence>
<feature type="compositionally biased region" description="Gly residues" evidence="4">
    <location>
        <begin position="548"/>
        <end position="557"/>
    </location>
</feature>
<keyword evidence="1" id="KW-0677">Repeat</keyword>
<reference evidence="6 7" key="1">
    <citation type="submission" date="2024-02" db="EMBL/GenBank/DDBJ databases">
        <title>De novo assembly and annotation of 12 fungi associated with fruit tree decline syndrome in Ontario, Canada.</title>
        <authorList>
            <person name="Sulman M."/>
            <person name="Ellouze W."/>
            <person name="Ilyukhin E."/>
        </authorList>
    </citation>
    <scope>NUCLEOTIDE SEQUENCE [LARGE SCALE GENOMIC DNA]</scope>
    <source>
        <strain evidence="6 7">M11/M66-122</strain>
    </source>
</reference>
<feature type="compositionally biased region" description="Acidic residues" evidence="4">
    <location>
        <begin position="1"/>
        <end position="12"/>
    </location>
</feature>
<dbReference type="PANTHER" id="PTHR48032:SF6">
    <property type="entry name" value="RNA-BINDING (RRM_RBD_RNP MOTIFS) FAMILY PROTEIN"/>
    <property type="match status" value="1"/>
</dbReference>
<feature type="compositionally biased region" description="Acidic residues" evidence="4">
    <location>
        <begin position="70"/>
        <end position="87"/>
    </location>
</feature>
<dbReference type="PROSITE" id="PS50102">
    <property type="entry name" value="RRM"/>
    <property type="match status" value="2"/>
</dbReference>
<dbReference type="PANTHER" id="PTHR48032">
    <property type="entry name" value="RNA-BINDING PROTEIN MUSASHI HOMOLOG RBP6"/>
    <property type="match status" value="1"/>
</dbReference>
<feature type="region of interest" description="Disordered" evidence="4">
    <location>
        <begin position="418"/>
        <end position="470"/>
    </location>
</feature>
<dbReference type="Pfam" id="PF00076">
    <property type="entry name" value="RRM_1"/>
    <property type="match status" value="2"/>
</dbReference>
<evidence type="ECO:0000256" key="1">
    <source>
        <dbReference type="ARBA" id="ARBA00022737"/>
    </source>
</evidence>
<evidence type="ECO:0000256" key="2">
    <source>
        <dbReference type="ARBA" id="ARBA00022884"/>
    </source>
</evidence>
<dbReference type="FunFam" id="3.30.70.330:FF:000466">
    <property type="entry name" value="Heterogeneous nuclear ribonucleoprotein HRP1"/>
    <property type="match status" value="1"/>
</dbReference>
<dbReference type="SUPFAM" id="SSF54928">
    <property type="entry name" value="RNA-binding domain, RBD"/>
    <property type="match status" value="2"/>
</dbReference>
<feature type="domain" description="RRM" evidence="5">
    <location>
        <begin position="212"/>
        <end position="288"/>
    </location>
</feature>
<proteinExistence type="predicted"/>
<gene>
    <name evidence="6" type="ORF">SLS62_003281</name>
</gene>
<comment type="caution">
    <text evidence="6">The sequence shown here is derived from an EMBL/GenBank/DDBJ whole genome shotgun (WGS) entry which is preliminary data.</text>
</comment>
<dbReference type="SMART" id="SM00360">
    <property type="entry name" value="RRM"/>
    <property type="match status" value="2"/>
</dbReference>
<dbReference type="AlphaFoldDB" id="A0AAN9UV51"/>
<feature type="compositionally biased region" description="Pro residues" evidence="4">
    <location>
        <begin position="26"/>
        <end position="43"/>
    </location>
</feature>
<feature type="region of interest" description="Disordered" evidence="4">
    <location>
        <begin position="1"/>
        <end position="127"/>
    </location>
</feature>
<evidence type="ECO:0000256" key="3">
    <source>
        <dbReference type="PROSITE-ProRule" id="PRU00176"/>
    </source>
</evidence>
<dbReference type="GO" id="GO:0006417">
    <property type="term" value="P:regulation of translation"/>
    <property type="evidence" value="ECO:0007669"/>
    <property type="project" value="TreeGrafter"/>
</dbReference>
<feature type="domain" description="RRM" evidence="5">
    <location>
        <begin position="128"/>
        <end position="210"/>
    </location>
</feature>
<feature type="compositionally biased region" description="Polar residues" evidence="4">
    <location>
        <begin position="310"/>
        <end position="325"/>
    </location>
</feature>
<dbReference type="GO" id="GO:0003729">
    <property type="term" value="F:mRNA binding"/>
    <property type="evidence" value="ECO:0007669"/>
    <property type="project" value="TreeGrafter"/>
</dbReference>
<accession>A0AAN9UV51</accession>
<feature type="region of interest" description="Disordered" evidence="4">
    <location>
        <begin position="491"/>
        <end position="564"/>
    </location>
</feature>
<dbReference type="InterPro" id="IPR035979">
    <property type="entry name" value="RBD_domain_sf"/>
</dbReference>
<evidence type="ECO:0000259" key="5">
    <source>
        <dbReference type="PROSITE" id="PS50102"/>
    </source>
</evidence>
<keyword evidence="2 3" id="KW-0694">RNA-binding</keyword>
<feature type="compositionally biased region" description="Low complexity" evidence="4">
    <location>
        <begin position="436"/>
        <end position="454"/>
    </location>
</feature>
<evidence type="ECO:0000313" key="6">
    <source>
        <dbReference type="EMBL" id="KAK7754723.1"/>
    </source>
</evidence>
<dbReference type="Proteomes" id="UP001320420">
    <property type="component" value="Unassembled WGS sequence"/>
</dbReference>
<feature type="compositionally biased region" description="Gly residues" evidence="4">
    <location>
        <begin position="455"/>
        <end position="470"/>
    </location>
</feature>